<dbReference type="EMBL" id="LXQA010116022">
    <property type="protein sequence ID" value="MCI19682.1"/>
    <property type="molecule type" value="Genomic_DNA"/>
</dbReference>
<reference evidence="2 3" key="1">
    <citation type="journal article" date="2018" name="Front. Plant Sci.">
        <title>Red Clover (Trifolium pratense) and Zigzag Clover (T. medium) - A Picture of Genomic Similarities and Differences.</title>
        <authorList>
            <person name="Dluhosova J."/>
            <person name="Istvanek J."/>
            <person name="Nedelnik J."/>
            <person name="Repkova J."/>
        </authorList>
    </citation>
    <scope>NUCLEOTIDE SEQUENCE [LARGE SCALE GENOMIC DNA]</scope>
    <source>
        <strain evidence="3">cv. 10/8</strain>
        <tissue evidence="2">Leaf</tissue>
    </source>
</reference>
<organism evidence="2 3">
    <name type="scientific">Trifolium medium</name>
    <dbReference type="NCBI Taxonomy" id="97028"/>
    <lineage>
        <taxon>Eukaryota</taxon>
        <taxon>Viridiplantae</taxon>
        <taxon>Streptophyta</taxon>
        <taxon>Embryophyta</taxon>
        <taxon>Tracheophyta</taxon>
        <taxon>Spermatophyta</taxon>
        <taxon>Magnoliopsida</taxon>
        <taxon>eudicotyledons</taxon>
        <taxon>Gunneridae</taxon>
        <taxon>Pentapetalae</taxon>
        <taxon>rosids</taxon>
        <taxon>fabids</taxon>
        <taxon>Fabales</taxon>
        <taxon>Fabaceae</taxon>
        <taxon>Papilionoideae</taxon>
        <taxon>50 kb inversion clade</taxon>
        <taxon>NPAAA clade</taxon>
        <taxon>Hologalegina</taxon>
        <taxon>IRL clade</taxon>
        <taxon>Trifolieae</taxon>
        <taxon>Trifolium</taxon>
    </lineage>
</organism>
<sequence>MVRQRRTGARTEEEYAEILHELALPGKDWRYNSSGEHGRLQDTDMEPMPRHGRIEGISVGRLIARSIKSMVTASEVYIGHPFVITFLCERLGVPTRSRDEILRPMDPIGRRFFQVAQKAADIAYGEAAAAAAPPPP</sequence>
<feature type="compositionally biased region" description="Basic and acidic residues" evidence="1">
    <location>
        <begin position="36"/>
        <end position="52"/>
    </location>
</feature>
<feature type="non-terminal residue" evidence="2">
    <location>
        <position position="136"/>
    </location>
</feature>
<evidence type="ECO:0000256" key="1">
    <source>
        <dbReference type="SAM" id="MobiDB-lite"/>
    </source>
</evidence>
<keyword evidence="3" id="KW-1185">Reference proteome</keyword>
<comment type="caution">
    <text evidence="2">The sequence shown here is derived from an EMBL/GenBank/DDBJ whole genome shotgun (WGS) entry which is preliminary data.</text>
</comment>
<dbReference type="AlphaFoldDB" id="A0A392Q701"/>
<evidence type="ECO:0000313" key="2">
    <source>
        <dbReference type="EMBL" id="MCI19682.1"/>
    </source>
</evidence>
<protein>
    <submittedName>
        <fullName evidence="2">Uncharacterized protein</fullName>
    </submittedName>
</protein>
<accession>A0A392Q701</accession>
<name>A0A392Q701_9FABA</name>
<proteinExistence type="predicted"/>
<evidence type="ECO:0000313" key="3">
    <source>
        <dbReference type="Proteomes" id="UP000265520"/>
    </source>
</evidence>
<feature type="region of interest" description="Disordered" evidence="1">
    <location>
        <begin position="33"/>
        <end position="52"/>
    </location>
</feature>
<dbReference type="Proteomes" id="UP000265520">
    <property type="component" value="Unassembled WGS sequence"/>
</dbReference>